<dbReference type="NCBIfam" id="TIGR00732">
    <property type="entry name" value="dprA"/>
    <property type="match status" value="1"/>
</dbReference>
<gene>
    <name evidence="4" type="ORF">PRECH8_10400</name>
</gene>
<dbReference type="InterPro" id="IPR003488">
    <property type="entry name" value="DprA"/>
</dbReference>
<dbReference type="EMBL" id="BMAQ01000006">
    <property type="protein sequence ID" value="GFR37744.1"/>
    <property type="molecule type" value="Genomic_DNA"/>
</dbReference>
<dbReference type="RefSeq" id="WP_200966013.1">
    <property type="nucleotide sequence ID" value="NZ_BMAQ01000006.1"/>
</dbReference>
<sequence length="370" mass="41295">MDRRDWLFGLKEIPGIGLVTVQNFLKHMEKHINQGLFPDVSQLSIKDLRSFGIPEDKARAIKQTMTEDFIAERYERYRKAGVQVIVDGDEAYPPLLREIYQRPYVFYVKGDIEKLKHPSIAVVGTRRATPYGKRAARRLVSELCAAGLGIVSGMARGIDTEAHRTSLAEGAPSAAVLGTGLDIIYPRENALLIDRMAQEGVLVSEWPLGTPASKGLFHLRNRIISGLTLGTLVVEAGMKSGALITAEYAVEQDRDVYFVPGSIFSEQSQGTLAEIKNFPSQCVTSGVEIAEKYTHIISRLRPSSRKPSARVKLTEDERRVLEIIAEKERSIDEILELTQYQFGHLHTVLLSLLIKKQIQKTPGSTYVSIY</sequence>
<keyword evidence="5" id="KW-1185">Reference proteome</keyword>
<dbReference type="Pfam" id="PF17782">
    <property type="entry name" value="WHD_DprA"/>
    <property type="match status" value="1"/>
</dbReference>
<evidence type="ECO:0000313" key="5">
    <source>
        <dbReference type="Proteomes" id="UP000654993"/>
    </source>
</evidence>
<evidence type="ECO:0000259" key="2">
    <source>
        <dbReference type="Pfam" id="PF02481"/>
    </source>
</evidence>
<protein>
    <submittedName>
        <fullName evidence="4">DNA processing protein DprA</fullName>
    </submittedName>
</protein>
<dbReference type="AlphaFoldDB" id="A0A916VFK0"/>
<evidence type="ECO:0000259" key="3">
    <source>
        <dbReference type="Pfam" id="PF17782"/>
    </source>
</evidence>
<feature type="domain" description="DprA winged helix" evidence="3">
    <location>
        <begin position="306"/>
        <end position="363"/>
    </location>
</feature>
<dbReference type="InterPro" id="IPR010994">
    <property type="entry name" value="RuvA_2-like"/>
</dbReference>
<dbReference type="InterPro" id="IPR057666">
    <property type="entry name" value="DrpA_SLOG"/>
</dbReference>
<accession>A0A916VFK0</accession>
<dbReference type="SUPFAM" id="SSF102405">
    <property type="entry name" value="MCP/YpsA-like"/>
    <property type="match status" value="1"/>
</dbReference>
<dbReference type="PANTHER" id="PTHR43022">
    <property type="entry name" value="PROTEIN SMF"/>
    <property type="match status" value="1"/>
</dbReference>
<organism evidence="4 5">
    <name type="scientific">Insulibacter thermoxylanivorax</name>
    <dbReference type="NCBI Taxonomy" id="2749268"/>
    <lineage>
        <taxon>Bacteria</taxon>
        <taxon>Bacillati</taxon>
        <taxon>Bacillota</taxon>
        <taxon>Bacilli</taxon>
        <taxon>Bacillales</taxon>
        <taxon>Paenibacillaceae</taxon>
        <taxon>Insulibacter</taxon>
    </lineage>
</organism>
<comment type="caution">
    <text evidence="4">The sequence shown here is derived from an EMBL/GenBank/DDBJ whole genome shotgun (WGS) entry which is preliminary data.</text>
</comment>
<dbReference type="Gene3D" id="3.40.50.450">
    <property type="match status" value="1"/>
</dbReference>
<evidence type="ECO:0000256" key="1">
    <source>
        <dbReference type="ARBA" id="ARBA00006525"/>
    </source>
</evidence>
<evidence type="ECO:0000313" key="4">
    <source>
        <dbReference type="EMBL" id="GFR37744.1"/>
    </source>
</evidence>
<dbReference type="SUPFAM" id="SSF47781">
    <property type="entry name" value="RuvA domain 2-like"/>
    <property type="match status" value="1"/>
</dbReference>
<dbReference type="Proteomes" id="UP000654993">
    <property type="component" value="Unassembled WGS sequence"/>
</dbReference>
<dbReference type="Pfam" id="PF02481">
    <property type="entry name" value="DNA_processg_A"/>
    <property type="match status" value="1"/>
</dbReference>
<comment type="similarity">
    <text evidence="1">Belongs to the DprA/Smf family.</text>
</comment>
<dbReference type="InterPro" id="IPR041614">
    <property type="entry name" value="DprA_WH"/>
</dbReference>
<dbReference type="InterPro" id="IPR036388">
    <property type="entry name" value="WH-like_DNA-bd_sf"/>
</dbReference>
<proteinExistence type="inferred from homology"/>
<reference evidence="4" key="1">
    <citation type="submission" date="2020-08" db="EMBL/GenBank/DDBJ databases">
        <authorList>
            <person name="Uke A."/>
            <person name="Chhe C."/>
            <person name="Baramee S."/>
            <person name="Kosugi A."/>
        </authorList>
    </citation>
    <scope>NUCLEOTIDE SEQUENCE</scope>
    <source>
        <strain evidence="4">DA-C8</strain>
    </source>
</reference>
<name>A0A916VFK0_9BACL</name>
<dbReference type="Gene3D" id="1.10.10.10">
    <property type="entry name" value="Winged helix-like DNA-binding domain superfamily/Winged helix DNA-binding domain"/>
    <property type="match status" value="1"/>
</dbReference>
<dbReference type="PANTHER" id="PTHR43022:SF1">
    <property type="entry name" value="PROTEIN SMF"/>
    <property type="match status" value="1"/>
</dbReference>
<feature type="domain" description="Smf/DprA SLOG" evidence="2">
    <location>
        <begin position="84"/>
        <end position="292"/>
    </location>
</feature>
<dbReference type="GO" id="GO:0009294">
    <property type="term" value="P:DNA-mediated transformation"/>
    <property type="evidence" value="ECO:0007669"/>
    <property type="project" value="InterPro"/>
</dbReference>
<reference evidence="4" key="2">
    <citation type="journal article" date="2021" name="Data Brief">
        <title>Draft genome sequence data of the facultative, thermophilic, xylanolytic bacterium Paenibacillus sp. strain DA-C8.</title>
        <authorList>
            <person name="Chhe C."/>
            <person name="Uke A."/>
            <person name="Baramee S."/>
            <person name="Ungkulpasvich U."/>
            <person name="Tachaapaikoon C."/>
            <person name="Pason P."/>
            <person name="Waeonukul R."/>
            <person name="Ratanakhanokchai K."/>
            <person name="Kosugi A."/>
        </authorList>
    </citation>
    <scope>NUCLEOTIDE SEQUENCE</scope>
    <source>
        <strain evidence="4">DA-C8</strain>
    </source>
</reference>